<dbReference type="PANTHER" id="PTHR43792">
    <property type="entry name" value="GNAT FAMILY, PUTATIVE (AFU_ORTHOLOGUE AFUA_3G00765)-RELATED-RELATED"/>
    <property type="match status" value="1"/>
</dbReference>
<protein>
    <recommendedName>
        <fullName evidence="1">N-acetyltransferase domain-containing protein</fullName>
    </recommendedName>
</protein>
<dbReference type="Gene3D" id="3.40.630.30">
    <property type="match status" value="1"/>
</dbReference>
<proteinExistence type="predicted"/>
<name>A0ABY4RUY6_9BACL</name>
<dbReference type="SUPFAM" id="SSF55729">
    <property type="entry name" value="Acyl-CoA N-acyltransferases (Nat)"/>
    <property type="match status" value="1"/>
</dbReference>
<accession>A0ABY4RUY6</accession>
<dbReference type="PANTHER" id="PTHR43792:SF1">
    <property type="entry name" value="N-ACETYLTRANSFERASE DOMAIN-CONTAINING PROTEIN"/>
    <property type="match status" value="1"/>
</dbReference>
<evidence type="ECO:0000313" key="2">
    <source>
        <dbReference type="EMBL" id="UQZ86211.1"/>
    </source>
</evidence>
<sequence>MAIILQTDRLLLREYEDGDQEEAYRLLSDPVTMSFWPQPLDREQAAGWMRRSMDSCRENGFGRWLVVDKSTGGSVGDCGLMRASIGGREEIDLGYIIHHPHWRRGYGFEAASACMEYGFARLGLERICANMPVEHTASSRVAEKLGMIKEKEFSNPRNRGIMTCLYAKSRSAAEG</sequence>
<dbReference type="InterPro" id="IPR000182">
    <property type="entry name" value="GNAT_dom"/>
</dbReference>
<reference evidence="2" key="1">
    <citation type="submission" date="2018-02" db="EMBL/GenBank/DDBJ databases">
        <authorList>
            <person name="Kim S.-K."/>
            <person name="Jung H.-I."/>
            <person name="Lee S.-W."/>
        </authorList>
    </citation>
    <scope>NUCLEOTIDE SEQUENCE</scope>
    <source>
        <strain evidence="2">SK3146</strain>
    </source>
</reference>
<dbReference type="Pfam" id="PF13302">
    <property type="entry name" value="Acetyltransf_3"/>
    <property type="match status" value="1"/>
</dbReference>
<dbReference type="InterPro" id="IPR016181">
    <property type="entry name" value="Acyl_CoA_acyltransferase"/>
</dbReference>
<dbReference type="PROSITE" id="PS51186">
    <property type="entry name" value="GNAT"/>
    <property type="match status" value="1"/>
</dbReference>
<reference evidence="2" key="2">
    <citation type="journal article" date="2021" name="J Anim Sci Technol">
        <title>Complete genome sequence of Paenibacillus konkukensis sp. nov. SK3146 as a potential probiotic strain.</title>
        <authorList>
            <person name="Jung H.I."/>
            <person name="Park S."/>
            <person name="Niu K.M."/>
            <person name="Lee S.W."/>
            <person name="Kothari D."/>
            <person name="Yi K.J."/>
            <person name="Kim S.K."/>
        </authorList>
    </citation>
    <scope>NUCLEOTIDE SEQUENCE</scope>
    <source>
        <strain evidence="2">SK3146</strain>
    </source>
</reference>
<organism evidence="2 3">
    <name type="scientific">Paenibacillus konkukensis</name>
    <dbReference type="NCBI Taxonomy" id="2020716"/>
    <lineage>
        <taxon>Bacteria</taxon>
        <taxon>Bacillati</taxon>
        <taxon>Bacillota</taxon>
        <taxon>Bacilli</taxon>
        <taxon>Bacillales</taxon>
        <taxon>Paenibacillaceae</taxon>
        <taxon>Paenibacillus</taxon>
    </lineage>
</organism>
<dbReference type="Proteomes" id="UP001057134">
    <property type="component" value="Chromosome"/>
</dbReference>
<dbReference type="InterPro" id="IPR051531">
    <property type="entry name" value="N-acetyltransferase"/>
</dbReference>
<evidence type="ECO:0000259" key="1">
    <source>
        <dbReference type="PROSITE" id="PS51186"/>
    </source>
</evidence>
<evidence type="ECO:0000313" key="3">
    <source>
        <dbReference type="Proteomes" id="UP001057134"/>
    </source>
</evidence>
<dbReference type="RefSeq" id="WP_249861769.1">
    <property type="nucleotide sequence ID" value="NZ_CP027059.1"/>
</dbReference>
<feature type="domain" description="N-acetyltransferase" evidence="1">
    <location>
        <begin position="10"/>
        <end position="171"/>
    </location>
</feature>
<gene>
    <name evidence="2" type="ORF">SK3146_05504</name>
</gene>
<dbReference type="EMBL" id="CP027059">
    <property type="protein sequence ID" value="UQZ86211.1"/>
    <property type="molecule type" value="Genomic_DNA"/>
</dbReference>
<keyword evidence="3" id="KW-1185">Reference proteome</keyword>